<proteinExistence type="predicted"/>
<dbReference type="PANTHER" id="PTHR41252">
    <property type="entry name" value="BLR2505 PROTEIN"/>
    <property type="match status" value="1"/>
</dbReference>
<evidence type="ECO:0000313" key="2">
    <source>
        <dbReference type="EMBL" id="ADQ16181.1"/>
    </source>
</evidence>
<dbReference type="Gene3D" id="3.10.450.50">
    <property type="match status" value="1"/>
</dbReference>
<accession>E4RW38</accession>
<keyword evidence="3" id="KW-1185">Reference proteome</keyword>
<evidence type="ECO:0000259" key="1">
    <source>
        <dbReference type="Pfam" id="PF12680"/>
    </source>
</evidence>
<dbReference type="KEGG" id="lby:Lbys_0403"/>
<reference evidence="2 3" key="2">
    <citation type="journal article" date="2011" name="Stand. Genomic Sci.">
        <title>Complete genome sequence of Leadbetterella byssophila type strain (4M15).</title>
        <authorList>
            <person name="Abt B."/>
            <person name="Teshima H."/>
            <person name="Lucas S."/>
            <person name="Lapidus A."/>
            <person name="Del Rio T.G."/>
            <person name="Nolan M."/>
            <person name="Tice H."/>
            <person name="Cheng J.F."/>
            <person name="Pitluck S."/>
            <person name="Liolios K."/>
            <person name="Pagani I."/>
            <person name="Ivanova N."/>
            <person name="Mavromatis K."/>
            <person name="Pati A."/>
            <person name="Tapia R."/>
            <person name="Han C."/>
            <person name="Goodwin L."/>
            <person name="Chen A."/>
            <person name="Palaniappan K."/>
            <person name="Land M."/>
            <person name="Hauser L."/>
            <person name="Chang Y.J."/>
            <person name="Jeffries C.D."/>
            <person name="Rohde M."/>
            <person name="Goker M."/>
            <person name="Tindall B.J."/>
            <person name="Detter J.C."/>
            <person name="Woyke T."/>
            <person name="Bristow J."/>
            <person name="Eisen J.A."/>
            <person name="Markowitz V."/>
            <person name="Hugenholtz P."/>
            <person name="Klenk H.P."/>
            <person name="Kyrpides N.C."/>
        </authorList>
    </citation>
    <scope>NUCLEOTIDE SEQUENCE [LARGE SCALE GENOMIC DNA]</scope>
    <source>
        <strain evidence="3">DSM 17132 / JCM 16389 / KACC 11308 / NBRC 106382 / 4M15</strain>
    </source>
</reference>
<evidence type="ECO:0000313" key="3">
    <source>
        <dbReference type="Proteomes" id="UP000007435"/>
    </source>
</evidence>
<dbReference type="Proteomes" id="UP000007435">
    <property type="component" value="Chromosome"/>
</dbReference>
<dbReference type="EMBL" id="CP002305">
    <property type="protein sequence ID" value="ADQ16181.1"/>
    <property type="molecule type" value="Genomic_DNA"/>
</dbReference>
<dbReference type="AlphaFoldDB" id="E4RW38"/>
<dbReference type="InterPro" id="IPR032710">
    <property type="entry name" value="NTF2-like_dom_sf"/>
</dbReference>
<dbReference type="eggNOG" id="COG3631">
    <property type="taxonomic scope" value="Bacteria"/>
</dbReference>
<dbReference type="RefSeq" id="WP_013407236.1">
    <property type="nucleotide sequence ID" value="NC_014655.1"/>
</dbReference>
<organism evidence="2 3">
    <name type="scientific">Leadbetterella byssophila (strain DSM 17132 / JCM 16389 / KACC 11308 / NBRC 106382 / 4M15)</name>
    <dbReference type="NCBI Taxonomy" id="649349"/>
    <lineage>
        <taxon>Bacteria</taxon>
        <taxon>Pseudomonadati</taxon>
        <taxon>Bacteroidota</taxon>
        <taxon>Cytophagia</taxon>
        <taxon>Cytophagales</taxon>
        <taxon>Leadbetterellaceae</taxon>
        <taxon>Leadbetterella</taxon>
    </lineage>
</organism>
<protein>
    <recommendedName>
        <fullName evidence="1">SnoaL-like domain-containing protein</fullName>
    </recommendedName>
</protein>
<reference key="1">
    <citation type="submission" date="2010-11" db="EMBL/GenBank/DDBJ databases">
        <title>The complete genome of Leadbetterella byssophila DSM 17132.</title>
        <authorList>
            <consortium name="US DOE Joint Genome Institute (JGI-PGF)"/>
            <person name="Lucas S."/>
            <person name="Copeland A."/>
            <person name="Lapidus A."/>
            <person name="Glavina del Rio T."/>
            <person name="Dalin E."/>
            <person name="Tice H."/>
            <person name="Bruce D."/>
            <person name="Goodwin L."/>
            <person name="Pitluck S."/>
            <person name="Kyrpides N."/>
            <person name="Mavromatis K."/>
            <person name="Ivanova N."/>
            <person name="Teshima H."/>
            <person name="Brettin T."/>
            <person name="Detter J.C."/>
            <person name="Han C."/>
            <person name="Tapia R."/>
            <person name="Land M."/>
            <person name="Hauser L."/>
            <person name="Markowitz V."/>
            <person name="Cheng J.-F."/>
            <person name="Hugenholtz P."/>
            <person name="Woyke T."/>
            <person name="Wu D."/>
            <person name="Tindall B."/>
            <person name="Pomrenke H.G."/>
            <person name="Brambilla E."/>
            <person name="Klenk H.-P."/>
            <person name="Eisen J.A."/>
        </authorList>
    </citation>
    <scope>NUCLEOTIDE SEQUENCE [LARGE SCALE GENOMIC DNA]</scope>
    <source>
        <strain>DSM 17132</strain>
    </source>
</reference>
<dbReference type="SUPFAM" id="SSF54427">
    <property type="entry name" value="NTF2-like"/>
    <property type="match status" value="1"/>
</dbReference>
<dbReference type="Pfam" id="PF12680">
    <property type="entry name" value="SnoaL_2"/>
    <property type="match status" value="1"/>
</dbReference>
<dbReference type="PANTHER" id="PTHR41252:SF1">
    <property type="entry name" value="BLR2505 PROTEIN"/>
    <property type="match status" value="1"/>
</dbReference>
<dbReference type="HOGENOM" id="CLU_123830_0_1_10"/>
<dbReference type="InterPro" id="IPR037401">
    <property type="entry name" value="SnoaL-like"/>
</dbReference>
<name>E4RW38_LEAB4</name>
<gene>
    <name evidence="2" type="ordered locus">Lbys_0403</name>
</gene>
<dbReference type="OrthoDB" id="4774596at2"/>
<sequence>MEHNLALVSAYFEAVAQGNFPKVAELLSQDVIWHQPGQGVQSGTYQGQEKVFQHLGNLMKWSEGSFSIDQIDYLTANDNLVTASIHFKAEKKDKTLSMKGIDLLKVENGKITEVWLFSEHIEQEDQFWNLASEN</sequence>
<feature type="domain" description="SnoaL-like" evidence="1">
    <location>
        <begin position="8"/>
        <end position="114"/>
    </location>
</feature>